<feature type="binding site" evidence="13">
    <location>
        <position position="75"/>
    </location>
    <ligand>
        <name>[4Fe-4S] cluster</name>
        <dbReference type="ChEBI" id="CHEBI:49883"/>
        <note>4Fe-4S-S-AdoMet</note>
    </ligand>
</feature>
<dbReference type="VEuPathDB" id="FungiDB:SOCG_03706"/>
<comment type="pathway">
    <text evidence="1">Cofactor biosynthesis; biotin biosynthesis; biotin from 7,8-diaminononanoate: step 2/2.</text>
</comment>
<dbReference type="eggNOG" id="KOG2900">
    <property type="taxonomic scope" value="Eukaryota"/>
</dbReference>
<keyword evidence="4 13" id="KW-0004">4Fe-4S</keyword>
<dbReference type="NCBIfam" id="TIGR00433">
    <property type="entry name" value="bioB"/>
    <property type="match status" value="1"/>
</dbReference>
<feature type="binding site" evidence="13">
    <location>
        <position position="205"/>
    </location>
    <ligand>
        <name>[2Fe-2S] cluster</name>
        <dbReference type="ChEBI" id="CHEBI:190135"/>
    </ligand>
</feature>
<organism evidence="15 16">
    <name type="scientific">Schizosaccharomyces octosporus (strain yFS286)</name>
    <name type="common">Fission yeast</name>
    <name type="synonym">Octosporomyces octosporus</name>
    <dbReference type="NCBI Taxonomy" id="483514"/>
    <lineage>
        <taxon>Eukaryota</taxon>
        <taxon>Fungi</taxon>
        <taxon>Dikarya</taxon>
        <taxon>Ascomycota</taxon>
        <taxon>Taphrinomycotina</taxon>
        <taxon>Schizosaccharomycetes</taxon>
        <taxon>Schizosaccharomycetales</taxon>
        <taxon>Schizosaccharomycetaceae</taxon>
        <taxon>Schizosaccharomyces</taxon>
    </lineage>
</organism>
<comment type="cofactor">
    <cofactor evidence="12">
        <name>[2Fe-2S] cluster</name>
        <dbReference type="ChEBI" id="CHEBI:190135"/>
    </cofactor>
</comment>
<dbReference type="OMA" id="NICTTHT"/>
<dbReference type="InterPro" id="IPR010722">
    <property type="entry name" value="BATS_dom"/>
</dbReference>
<dbReference type="CDD" id="cd01335">
    <property type="entry name" value="Radical_SAM"/>
    <property type="match status" value="1"/>
</dbReference>
<dbReference type="GO" id="GO:0005739">
    <property type="term" value="C:mitochondrion"/>
    <property type="evidence" value="ECO:0007669"/>
    <property type="project" value="TreeGrafter"/>
</dbReference>
<comment type="similarity">
    <text evidence="2">Belongs to the radical SAM superfamily. Biotin synthase family.</text>
</comment>
<dbReference type="AlphaFoldDB" id="S9QZT9"/>
<dbReference type="GO" id="GO:0004076">
    <property type="term" value="F:biotin synthase activity"/>
    <property type="evidence" value="ECO:0007669"/>
    <property type="project" value="UniProtKB-EC"/>
</dbReference>
<comment type="cofactor">
    <cofactor evidence="13">
        <name>[2Fe-2S] cluster</name>
        <dbReference type="ChEBI" id="CHEBI:190135"/>
    </cofactor>
    <text evidence="13">Binds 1 [2Fe-2S] cluster. The cluster is coordinated with 3 cysteines and 1 arginine.</text>
</comment>
<dbReference type="PROSITE" id="PS51918">
    <property type="entry name" value="RADICAL_SAM"/>
    <property type="match status" value="1"/>
</dbReference>
<proteinExistence type="inferred from homology"/>
<feature type="binding site" evidence="13">
    <location>
        <position position="72"/>
    </location>
    <ligand>
        <name>[4Fe-4S] cluster</name>
        <dbReference type="ChEBI" id="CHEBI:49883"/>
        <note>4Fe-4S-S-AdoMet</note>
    </ligand>
</feature>
<evidence type="ECO:0000256" key="9">
    <source>
        <dbReference type="ARBA" id="ARBA00022756"/>
    </source>
</evidence>
<evidence type="ECO:0000256" key="7">
    <source>
        <dbReference type="ARBA" id="ARBA00022714"/>
    </source>
</evidence>
<evidence type="ECO:0000313" key="16">
    <source>
        <dbReference type="Proteomes" id="UP000016088"/>
    </source>
</evidence>
<dbReference type="HAMAP" id="MF_01694">
    <property type="entry name" value="BioB"/>
    <property type="match status" value="1"/>
</dbReference>
<dbReference type="UniPathway" id="UPA00078">
    <property type="reaction ID" value="UER00162"/>
</dbReference>
<keyword evidence="10 13" id="KW-0408">Iron</keyword>
<evidence type="ECO:0000256" key="12">
    <source>
        <dbReference type="ARBA" id="ARBA00034078"/>
    </source>
</evidence>
<dbReference type="GO" id="GO:0046872">
    <property type="term" value="F:metal ion binding"/>
    <property type="evidence" value="ECO:0007669"/>
    <property type="project" value="UniProtKB-KW"/>
</dbReference>
<dbReference type="InterPro" id="IPR024177">
    <property type="entry name" value="Biotin_synthase"/>
</dbReference>
<dbReference type="OrthoDB" id="2414104at2759"/>
<evidence type="ECO:0000256" key="11">
    <source>
        <dbReference type="ARBA" id="ARBA00023014"/>
    </source>
</evidence>
<dbReference type="Pfam" id="PF06968">
    <property type="entry name" value="BATS"/>
    <property type="match status" value="1"/>
</dbReference>
<dbReference type="Gene3D" id="3.20.20.70">
    <property type="entry name" value="Aldolase class I"/>
    <property type="match status" value="1"/>
</dbReference>
<dbReference type="HOGENOM" id="CLU_033172_1_2_1"/>
<dbReference type="SFLD" id="SFLDS00029">
    <property type="entry name" value="Radical_SAM"/>
    <property type="match status" value="1"/>
</dbReference>
<dbReference type="InterPro" id="IPR013785">
    <property type="entry name" value="Aldolase_TIM"/>
</dbReference>
<dbReference type="FunFam" id="3.20.20.70:FF:000011">
    <property type="entry name" value="Biotin synthase"/>
    <property type="match status" value="1"/>
</dbReference>
<evidence type="ECO:0000259" key="14">
    <source>
        <dbReference type="PROSITE" id="PS51918"/>
    </source>
</evidence>
<evidence type="ECO:0000256" key="13">
    <source>
        <dbReference type="PIRSR" id="PIRSR001619-1"/>
    </source>
</evidence>
<dbReference type="SMART" id="SM00729">
    <property type="entry name" value="Elp3"/>
    <property type="match status" value="1"/>
</dbReference>
<evidence type="ECO:0000256" key="6">
    <source>
        <dbReference type="ARBA" id="ARBA00022691"/>
    </source>
</evidence>
<comment type="cofactor">
    <cofactor evidence="13">
        <name>[4Fe-4S] cluster</name>
        <dbReference type="ChEBI" id="CHEBI:49883"/>
    </cofactor>
    <text evidence="13">Binds 1 [4Fe-4S] cluster. The cluster is coordinated with 3 cysteines and an exchangeable S-adenosyl-L-methionine.</text>
</comment>
<dbReference type="SUPFAM" id="SSF102114">
    <property type="entry name" value="Radical SAM enzymes"/>
    <property type="match status" value="1"/>
</dbReference>
<dbReference type="InterPro" id="IPR002684">
    <property type="entry name" value="Biotin_synth/BioAB"/>
</dbReference>
<dbReference type="PANTHER" id="PTHR22976">
    <property type="entry name" value="BIOTIN SYNTHASE"/>
    <property type="match status" value="1"/>
</dbReference>
<evidence type="ECO:0000256" key="2">
    <source>
        <dbReference type="ARBA" id="ARBA00010765"/>
    </source>
</evidence>
<feature type="binding site" evidence="13">
    <location>
        <position position="145"/>
    </location>
    <ligand>
        <name>[2Fe-2S] cluster</name>
        <dbReference type="ChEBI" id="CHEBI:190135"/>
    </ligand>
</feature>
<sequence>MFGAIRHQVRKSSTSAVIRNDWTREQIGKIYHMPLIELVFKAATVHRQFHDPRKIQQCTLLSIKTGGCTEDCKYCSQSSRYSTGVKPTRLMKVDDIMEKAHIAKAKGSTRFCMGSAWRDLNGRTRTFKNILEVIKQVRALNMEVCVTLGMLNEEQAKDLKEAGLTAYNHNLDTSPEYYPKIISTRSYDERLNTIDNIRKAGIKVCSGGILGLGEKEQDRIGLIHSLANMPSHPESVPINALVPIPGTPIGDMVKKPVGFHSFLRAIATARICMPKTIIRFSAGRTQFSETEQVMAFMAGANSVFTGEKMLTTPSVTWDQDSQLFHKWGFHNLESFEYDEGAEEPNFTLPPKNRFRPDHAEVLKAATPQLEAQGLAV</sequence>
<dbReference type="Pfam" id="PF04055">
    <property type="entry name" value="Radical_SAM"/>
    <property type="match status" value="1"/>
</dbReference>
<dbReference type="InterPro" id="IPR006638">
    <property type="entry name" value="Elp3/MiaA/NifB-like_rSAM"/>
</dbReference>
<dbReference type="SFLD" id="SFLDG01278">
    <property type="entry name" value="biotin_synthase_like"/>
    <property type="match status" value="1"/>
</dbReference>
<accession>S9QZT9</accession>
<gene>
    <name evidence="15" type="ORF">SOCG_03706</name>
</gene>
<evidence type="ECO:0000313" key="15">
    <source>
        <dbReference type="EMBL" id="EPX71770.1"/>
    </source>
</evidence>
<dbReference type="PIRSF" id="PIRSF001619">
    <property type="entry name" value="Biotin_synth"/>
    <property type="match status" value="1"/>
</dbReference>
<name>S9QZT9_SCHOY</name>
<feature type="binding site" evidence="13">
    <location>
        <position position="112"/>
    </location>
    <ligand>
        <name>[2Fe-2S] cluster</name>
        <dbReference type="ChEBI" id="CHEBI:190135"/>
    </ligand>
</feature>
<feature type="binding site" evidence="13">
    <location>
        <position position="279"/>
    </location>
    <ligand>
        <name>[2Fe-2S] cluster</name>
        <dbReference type="ChEBI" id="CHEBI:190135"/>
    </ligand>
</feature>
<dbReference type="GO" id="GO:0051537">
    <property type="term" value="F:2 iron, 2 sulfur cluster binding"/>
    <property type="evidence" value="ECO:0007669"/>
    <property type="project" value="UniProtKB-KW"/>
</dbReference>
<dbReference type="InterPro" id="IPR007197">
    <property type="entry name" value="rSAM"/>
</dbReference>
<dbReference type="EMBL" id="KE503207">
    <property type="protein sequence ID" value="EPX71770.1"/>
    <property type="molecule type" value="Genomic_DNA"/>
</dbReference>
<evidence type="ECO:0000256" key="3">
    <source>
        <dbReference type="ARBA" id="ARBA00012236"/>
    </source>
</evidence>
<protein>
    <recommendedName>
        <fullName evidence="3">biotin synthase</fullName>
        <ecNumber evidence="3">2.8.1.6</ecNumber>
    </recommendedName>
</protein>
<keyword evidence="6 13" id="KW-0949">S-adenosyl-L-methionine</keyword>
<evidence type="ECO:0000256" key="8">
    <source>
        <dbReference type="ARBA" id="ARBA00022723"/>
    </source>
</evidence>
<dbReference type="SMART" id="SM00876">
    <property type="entry name" value="BATS"/>
    <property type="match status" value="1"/>
</dbReference>
<keyword evidence="5" id="KW-0808">Transferase</keyword>
<dbReference type="RefSeq" id="XP_013019071.1">
    <property type="nucleotide sequence ID" value="XM_013163617.1"/>
</dbReference>
<dbReference type="Proteomes" id="UP000016088">
    <property type="component" value="Unassembled WGS sequence"/>
</dbReference>
<keyword evidence="11 13" id="KW-0411">Iron-sulfur</keyword>
<dbReference type="PANTHER" id="PTHR22976:SF2">
    <property type="entry name" value="BIOTIN SYNTHASE, MITOCHONDRIAL"/>
    <property type="match status" value="1"/>
</dbReference>
<dbReference type="EC" id="2.8.1.6" evidence="3"/>
<dbReference type="GO" id="GO:0051539">
    <property type="term" value="F:4 iron, 4 sulfur cluster binding"/>
    <property type="evidence" value="ECO:0007669"/>
    <property type="project" value="UniProtKB-KW"/>
</dbReference>
<dbReference type="SFLD" id="SFLDF00272">
    <property type="entry name" value="biotin_synthase"/>
    <property type="match status" value="1"/>
</dbReference>
<reference evidence="15 16" key="1">
    <citation type="journal article" date="2011" name="Science">
        <title>Comparative functional genomics of the fission yeasts.</title>
        <authorList>
            <person name="Rhind N."/>
            <person name="Chen Z."/>
            <person name="Yassour M."/>
            <person name="Thompson D.A."/>
            <person name="Haas B.J."/>
            <person name="Habib N."/>
            <person name="Wapinski I."/>
            <person name="Roy S."/>
            <person name="Lin M.F."/>
            <person name="Heiman D.I."/>
            <person name="Young S.K."/>
            <person name="Furuya K."/>
            <person name="Guo Y."/>
            <person name="Pidoux A."/>
            <person name="Chen H.M."/>
            <person name="Robbertse B."/>
            <person name="Goldberg J.M."/>
            <person name="Aoki K."/>
            <person name="Bayne E.H."/>
            <person name="Berlin A.M."/>
            <person name="Desjardins C.A."/>
            <person name="Dobbs E."/>
            <person name="Dukaj L."/>
            <person name="Fan L."/>
            <person name="FitzGerald M.G."/>
            <person name="French C."/>
            <person name="Gujja S."/>
            <person name="Hansen K."/>
            <person name="Keifenheim D."/>
            <person name="Levin J.Z."/>
            <person name="Mosher R.A."/>
            <person name="Mueller C.A."/>
            <person name="Pfiffner J."/>
            <person name="Priest M."/>
            <person name="Russ C."/>
            <person name="Smialowska A."/>
            <person name="Swoboda P."/>
            <person name="Sykes S.M."/>
            <person name="Vaughn M."/>
            <person name="Vengrova S."/>
            <person name="Yoder R."/>
            <person name="Zeng Q."/>
            <person name="Allshire R."/>
            <person name="Baulcombe D."/>
            <person name="Birren B.W."/>
            <person name="Brown W."/>
            <person name="Ekwall K."/>
            <person name="Kellis M."/>
            <person name="Leatherwood J."/>
            <person name="Levin H."/>
            <person name="Margalit H."/>
            <person name="Martienssen R."/>
            <person name="Nieduszynski C.A."/>
            <person name="Spatafora J.W."/>
            <person name="Friedman N."/>
            <person name="Dalgaard J.Z."/>
            <person name="Baumann P."/>
            <person name="Niki H."/>
            <person name="Regev A."/>
            <person name="Nusbaum C."/>
        </authorList>
    </citation>
    <scope>NUCLEOTIDE SEQUENCE [LARGE SCALE GENOMIC DNA]</scope>
    <source>
        <strain evidence="16">yFS286</strain>
    </source>
</reference>
<evidence type="ECO:0000256" key="1">
    <source>
        <dbReference type="ARBA" id="ARBA00004942"/>
    </source>
</evidence>
<evidence type="ECO:0000256" key="5">
    <source>
        <dbReference type="ARBA" id="ARBA00022679"/>
    </source>
</evidence>
<dbReference type="GO" id="GO:0009102">
    <property type="term" value="P:biotin biosynthetic process"/>
    <property type="evidence" value="ECO:0007669"/>
    <property type="project" value="UniProtKB-UniPathway"/>
</dbReference>
<feature type="domain" description="Radical SAM core" evidence="14">
    <location>
        <begin position="53"/>
        <end position="275"/>
    </location>
</feature>
<dbReference type="GeneID" id="25032675"/>
<keyword evidence="9" id="KW-0093">Biotin biosynthesis</keyword>
<evidence type="ECO:0000256" key="10">
    <source>
        <dbReference type="ARBA" id="ARBA00023004"/>
    </source>
</evidence>
<keyword evidence="7 13" id="KW-0001">2Fe-2S</keyword>
<keyword evidence="16" id="KW-1185">Reference proteome</keyword>
<dbReference type="InterPro" id="IPR058240">
    <property type="entry name" value="rSAM_sf"/>
</dbReference>
<dbReference type="SFLD" id="SFLDG01060">
    <property type="entry name" value="BATS_domain_containing"/>
    <property type="match status" value="1"/>
</dbReference>
<evidence type="ECO:0000256" key="4">
    <source>
        <dbReference type="ARBA" id="ARBA00022485"/>
    </source>
</evidence>
<keyword evidence="8 13" id="KW-0479">Metal-binding</keyword>
<feature type="binding site" evidence="13">
    <location>
        <position position="68"/>
    </location>
    <ligand>
        <name>[4Fe-4S] cluster</name>
        <dbReference type="ChEBI" id="CHEBI:49883"/>
        <note>4Fe-4S-S-AdoMet</note>
    </ligand>
</feature>